<feature type="transmembrane region" description="Helical" evidence="1">
    <location>
        <begin position="91"/>
        <end position="114"/>
    </location>
</feature>
<dbReference type="KEGG" id="chya:V22_41570"/>
<sequence length="138" mass="15249">MSEQKGGKSVVWVVAAAMFLIVAFGWGFLAASYTTAHATNLSEMSAEELEEVGNGTNVASRHRARAHFVSNAIAQLPNFIGVMTWHFTHRIWLPILIVLLEVLVFFGGFGMKALENQLSQPYKPGKKRRSSSDPPTSW</sequence>
<dbReference type="RefSeq" id="WP_145266380.1">
    <property type="nucleotide sequence ID" value="NZ_CP036316.1"/>
</dbReference>
<dbReference type="Proteomes" id="UP000319976">
    <property type="component" value="Chromosome"/>
</dbReference>
<dbReference type="OrthoDB" id="9964773at2"/>
<dbReference type="EMBL" id="CP036316">
    <property type="protein sequence ID" value="QDT66885.1"/>
    <property type="molecule type" value="Genomic_DNA"/>
</dbReference>
<evidence type="ECO:0000313" key="3">
    <source>
        <dbReference type="Proteomes" id="UP000319976"/>
    </source>
</evidence>
<feature type="transmembrane region" description="Helical" evidence="1">
    <location>
        <begin position="12"/>
        <end position="33"/>
    </location>
</feature>
<keyword evidence="3" id="KW-1185">Reference proteome</keyword>
<reference evidence="2 3" key="1">
    <citation type="submission" date="2019-02" db="EMBL/GenBank/DDBJ databases">
        <title>Deep-cultivation of Planctomycetes and their phenomic and genomic characterization uncovers novel biology.</title>
        <authorList>
            <person name="Wiegand S."/>
            <person name="Jogler M."/>
            <person name="Boedeker C."/>
            <person name="Pinto D."/>
            <person name="Vollmers J."/>
            <person name="Rivas-Marin E."/>
            <person name="Kohn T."/>
            <person name="Peeters S.H."/>
            <person name="Heuer A."/>
            <person name="Rast P."/>
            <person name="Oberbeckmann S."/>
            <person name="Bunk B."/>
            <person name="Jeske O."/>
            <person name="Meyerdierks A."/>
            <person name="Storesund J.E."/>
            <person name="Kallscheuer N."/>
            <person name="Luecker S."/>
            <person name="Lage O.M."/>
            <person name="Pohl T."/>
            <person name="Merkel B.J."/>
            <person name="Hornburger P."/>
            <person name="Mueller R.-W."/>
            <person name="Bruemmer F."/>
            <person name="Labrenz M."/>
            <person name="Spormann A.M."/>
            <person name="Op den Camp H."/>
            <person name="Overmann J."/>
            <person name="Amann R."/>
            <person name="Jetten M.S.M."/>
            <person name="Mascher T."/>
            <person name="Medema M.H."/>
            <person name="Devos D.P."/>
            <person name="Kaster A.-K."/>
            <person name="Ovreas L."/>
            <person name="Rohde M."/>
            <person name="Galperin M.Y."/>
            <person name="Jogler C."/>
        </authorList>
    </citation>
    <scope>NUCLEOTIDE SEQUENCE [LARGE SCALE GENOMIC DNA]</scope>
    <source>
        <strain evidence="2 3">V22</strain>
    </source>
</reference>
<keyword evidence="1" id="KW-1133">Transmembrane helix</keyword>
<accession>A0A517TEU4</accession>
<proteinExistence type="predicted"/>
<keyword evidence="1" id="KW-0812">Transmembrane</keyword>
<evidence type="ECO:0000313" key="2">
    <source>
        <dbReference type="EMBL" id="QDT66885.1"/>
    </source>
</evidence>
<protein>
    <submittedName>
        <fullName evidence="2">Uncharacterized protein</fullName>
    </submittedName>
</protein>
<evidence type="ECO:0000256" key="1">
    <source>
        <dbReference type="SAM" id="Phobius"/>
    </source>
</evidence>
<keyword evidence="1" id="KW-0472">Membrane</keyword>
<name>A0A517TEU4_9PLAN</name>
<dbReference type="AlphaFoldDB" id="A0A517TEU4"/>
<organism evidence="2 3">
    <name type="scientific">Calycomorphotria hydatis</name>
    <dbReference type="NCBI Taxonomy" id="2528027"/>
    <lineage>
        <taxon>Bacteria</taxon>
        <taxon>Pseudomonadati</taxon>
        <taxon>Planctomycetota</taxon>
        <taxon>Planctomycetia</taxon>
        <taxon>Planctomycetales</taxon>
        <taxon>Planctomycetaceae</taxon>
        <taxon>Calycomorphotria</taxon>
    </lineage>
</organism>
<gene>
    <name evidence="2" type="ORF">V22_41570</name>
</gene>